<organism evidence="8 9">
    <name type="scientific">Adineta ricciae</name>
    <name type="common">Rotifer</name>
    <dbReference type="NCBI Taxonomy" id="249248"/>
    <lineage>
        <taxon>Eukaryota</taxon>
        <taxon>Metazoa</taxon>
        <taxon>Spiralia</taxon>
        <taxon>Gnathifera</taxon>
        <taxon>Rotifera</taxon>
        <taxon>Eurotatoria</taxon>
        <taxon>Bdelloidea</taxon>
        <taxon>Adinetida</taxon>
        <taxon>Adinetidae</taxon>
        <taxon>Adineta</taxon>
    </lineage>
</organism>
<keyword evidence="4 5" id="KW-0472">Membrane</keyword>
<dbReference type="Proteomes" id="UP000663828">
    <property type="component" value="Unassembled WGS sequence"/>
</dbReference>
<dbReference type="Gene3D" id="1.20.1070.10">
    <property type="entry name" value="Rhodopsin 7-helix transmembrane proteins"/>
    <property type="match status" value="1"/>
</dbReference>
<evidence type="ECO:0000256" key="1">
    <source>
        <dbReference type="ARBA" id="ARBA00004370"/>
    </source>
</evidence>
<evidence type="ECO:0000256" key="5">
    <source>
        <dbReference type="SAM" id="Phobius"/>
    </source>
</evidence>
<dbReference type="EMBL" id="CAJNOR010002622">
    <property type="protein sequence ID" value="CAF1319605.1"/>
    <property type="molecule type" value="Genomic_DNA"/>
</dbReference>
<feature type="transmembrane region" description="Helical" evidence="5">
    <location>
        <begin position="178"/>
        <end position="201"/>
    </location>
</feature>
<sequence>MVIPAGTRAWLLVIPLIPSIIVTIFNLYHLLKDQALRTGVNNHFIICLLLCILIEELTDVVWNIYFNFTQMTMIATPMFCTIWIFTSSVLIVSIYLLMMWGAVERYIFIFHSAQFATKMKRFYFHYLPLILCFLWPLLYYTVLFLIASCTVQFDYRIRLCNRYSCITRLHWVSLWDSFIHFLLPPFVVVNFSIILLIRVFYQRYRIRQQIDWRNYKKLVGQLLPISFVYVVIGLPPMSLYAAYAIGLSRSIAIGYYSDSMFFAYWIVLFTPFATVVSLPDLQTKCKNAILFWRRRRIVFPEIMTITRLRHQRRTALPAVCYKITYISFSPFQISFVKLISIDSFLMYYI</sequence>
<dbReference type="InterPro" id="IPR017452">
    <property type="entry name" value="GPCR_Rhodpsn_7TM"/>
</dbReference>
<proteinExistence type="predicted"/>
<keyword evidence="3 5" id="KW-1133">Transmembrane helix</keyword>
<evidence type="ECO:0000256" key="4">
    <source>
        <dbReference type="ARBA" id="ARBA00023136"/>
    </source>
</evidence>
<name>A0A815EUR6_ADIRI</name>
<comment type="subcellular location">
    <subcellularLocation>
        <location evidence="1">Membrane</location>
    </subcellularLocation>
</comment>
<feature type="transmembrane region" description="Helical" evidence="5">
    <location>
        <begin position="43"/>
        <end position="62"/>
    </location>
</feature>
<dbReference type="Proteomes" id="UP000663852">
    <property type="component" value="Unassembled WGS sequence"/>
</dbReference>
<evidence type="ECO:0000313" key="9">
    <source>
        <dbReference type="Proteomes" id="UP000663828"/>
    </source>
</evidence>
<reference evidence="8" key="1">
    <citation type="submission" date="2021-02" db="EMBL/GenBank/DDBJ databases">
        <authorList>
            <person name="Nowell W R."/>
        </authorList>
    </citation>
    <scope>NUCLEOTIDE SEQUENCE</scope>
</reference>
<dbReference type="EMBL" id="CAJNOJ010000118">
    <property type="protein sequence ID" value="CAF1149362.1"/>
    <property type="molecule type" value="Genomic_DNA"/>
</dbReference>
<feature type="domain" description="G-protein coupled receptors family 1 profile" evidence="6">
    <location>
        <begin position="22"/>
        <end position="274"/>
    </location>
</feature>
<evidence type="ECO:0000259" key="6">
    <source>
        <dbReference type="PROSITE" id="PS50262"/>
    </source>
</evidence>
<feature type="transmembrane region" description="Helical" evidence="5">
    <location>
        <begin position="222"/>
        <end position="242"/>
    </location>
</feature>
<dbReference type="PROSITE" id="PS50262">
    <property type="entry name" value="G_PROTEIN_RECEP_F1_2"/>
    <property type="match status" value="1"/>
</dbReference>
<evidence type="ECO:0000313" key="8">
    <source>
        <dbReference type="EMBL" id="CAF1319605.1"/>
    </source>
</evidence>
<feature type="transmembrane region" description="Helical" evidence="5">
    <location>
        <begin position="82"/>
        <end position="103"/>
    </location>
</feature>
<dbReference type="SUPFAM" id="SSF81321">
    <property type="entry name" value="Family A G protein-coupled receptor-like"/>
    <property type="match status" value="1"/>
</dbReference>
<evidence type="ECO:0000256" key="3">
    <source>
        <dbReference type="ARBA" id="ARBA00022989"/>
    </source>
</evidence>
<keyword evidence="9" id="KW-1185">Reference proteome</keyword>
<evidence type="ECO:0000313" key="7">
    <source>
        <dbReference type="EMBL" id="CAF1149362.1"/>
    </source>
</evidence>
<keyword evidence="2 5" id="KW-0812">Transmembrane</keyword>
<feature type="transmembrane region" description="Helical" evidence="5">
    <location>
        <begin position="262"/>
        <end position="281"/>
    </location>
</feature>
<feature type="transmembrane region" description="Helical" evidence="5">
    <location>
        <begin position="12"/>
        <end position="31"/>
    </location>
</feature>
<feature type="transmembrane region" description="Helical" evidence="5">
    <location>
        <begin position="123"/>
        <end position="146"/>
    </location>
</feature>
<dbReference type="GO" id="GO:0016020">
    <property type="term" value="C:membrane"/>
    <property type="evidence" value="ECO:0007669"/>
    <property type="project" value="UniProtKB-SubCell"/>
</dbReference>
<protein>
    <recommendedName>
        <fullName evidence="6">G-protein coupled receptors family 1 profile domain-containing protein</fullName>
    </recommendedName>
</protein>
<comment type="caution">
    <text evidence="8">The sequence shown here is derived from an EMBL/GenBank/DDBJ whole genome shotgun (WGS) entry which is preliminary data.</text>
</comment>
<gene>
    <name evidence="7" type="ORF">EDS130_LOCUS22525</name>
    <name evidence="8" type="ORF">XAT740_LOCUS29837</name>
</gene>
<dbReference type="OrthoDB" id="10382205at2759"/>
<dbReference type="AlphaFoldDB" id="A0A815EUR6"/>
<accession>A0A815EUR6</accession>
<evidence type="ECO:0000256" key="2">
    <source>
        <dbReference type="ARBA" id="ARBA00022692"/>
    </source>
</evidence>